<sequence>MLAKSHTMLNPLIYHIINREFRYDMYAMIFGQVKAEKRQLSTNLERHSRNLSKQKRKESKKQLTEAQLHILCPRLAAHWESPWMFGCGGERKP</sequence>
<organism evidence="2 3">
    <name type="scientific">Dissostichus eleginoides</name>
    <name type="common">Patagonian toothfish</name>
    <name type="synonym">Dissostichus amissus</name>
    <dbReference type="NCBI Taxonomy" id="100907"/>
    <lineage>
        <taxon>Eukaryota</taxon>
        <taxon>Metazoa</taxon>
        <taxon>Chordata</taxon>
        <taxon>Craniata</taxon>
        <taxon>Vertebrata</taxon>
        <taxon>Euteleostomi</taxon>
        <taxon>Actinopterygii</taxon>
        <taxon>Neopterygii</taxon>
        <taxon>Teleostei</taxon>
        <taxon>Neoteleostei</taxon>
        <taxon>Acanthomorphata</taxon>
        <taxon>Eupercaria</taxon>
        <taxon>Perciformes</taxon>
        <taxon>Notothenioidei</taxon>
        <taxon>Nototheniidae</taxon>
        <taxon>Dissostichus</taxon>
    </lineage>
</organism>
<keyword evidence="3" id="KW-1185">Reference proteome</keyword>
<dbReference type="AlphaFoldDB" id="A0AAD9C7H2"/>
<feature type="compositionally biased region" description="Basic residues" evidence="1">
    <location>
        <begin position="49"/>
        <end position="59"/>
    </location>
</feature>
<dbReference type="Gene3D" id="1.20.1070.10">
    <property type="entry name" value="Rhodopsin 7-helix transmembrane proteins"/>
    <property type="match status" value="1"/>
</dbReference>
<accession>A0AAD9C7H2</accession>
<proteinExistence type="predicted"/>
<name>A0AAD9C7H2_DISEL</name>
<keyword evidence="2" id="KW-0675">Receptor</keyword>
<reference evidence="2" key="1">
    <citation type="submission" date="2023-04" db="EMBL/GenBank/DDBJ databases">
        <title>Chromosome-level genome of Chaenocephalus aceratus.</title>
        <authorList>
            <person name="Park H."/>
        </authorList>
    </citation>
    <scope>NUCLEOTIDE SEQUENCE</scope>
    <source>
        <strain evidence="2">DE</strain>
        <tissue evidence="2">Muscle</tissue>
    </source>
</reference>
<dbReference type="EMBL" id="JASDAP010000010">
    <property type="protein sequence ID" value="KAK1895898.1"/>
    <property type="molecule type" value="Genomic_DNA"/>
</dbReference>
<protein>
    <submittedName>
        <fullName evidence="2">Histamine H2 receptor</fullName>
    </submittedName>
</protein>
<dbReference type="Proteomes" id="UP001228049">
    <property type="component" value="Unassembled WGS sequence"/>
</dbReference>
<dbReference type="SUPFAM" id="SSF81321">
    <property type="entry name" value="Family A G protein-coupled receptor-like"/>
    <property type="match status" value="1"/>
</dbReference>
<feature type="region of interest" description="Disordered" evidence="1">
    <location>
        <begin position="41"/>
        <end position="63"/>
    </location>
</feature>
<evidence type="ECO:0000313" key="3">
    <source>
        <dbReference type="Proteomes" id="UP001228049"/>
    </source>
</evidence>
<gene>
    <name evidence="2" type="ORF">KUDE01_021349</name>
</gene>
<comment type="caution">
    <text evidence="2">The sequence shown here is derived from an EMBL/GenBank/DDBJ whole genome shotgun (WGS) entry which is preliminary data.</text>
</comment>
<evidence type="ECO:0000313" key="2">
    <source>
        <dbReference type="EMBL" id="KAK1895898.1"/>
    </source>
</evidence>
<evidence type="ECO:0000256" key="1">
    <source>
        <dbReference type="SAM" id="MobiDB-lite"/>
    </source>
</evidence>